<dbReference type="GO" id="GO:0005739">
    <property type="term" value="C:mitochondrion"/>
    <property type="evidence" value="ECO:0007669"/>
    <property type="project" value="InterPro"/>
</dbReference>
<dbReference type="PANTHER" id="PTHR34561">
    <property type="entry name" value="NADH DEHYDROGENASE [UBIQUINONE] 1 ALPHA SUBCOMPLEX ASSEMBLY FACTOR 8"/>
    <property type="match status" value="1"/>
</dbReference>
<dbReference type="InParanoid" id="A0A067LVJ2"/>
<evidence type="ECO:0008006" key="3">
    <source>
        <dbReference type="Google" id="ProtNLM"/>
    </source>
</evidence>
<gene>
    <name evidence="1" type="ORF">BOTBODRAFT_141184</name>
</gene>
<name>A0A067LVJ2_BOTB1</name>
<dbReference type="Proteomes" id="UP000027195">
    <property type="component" value="Unassembled WGS sequence"/>
</dbReference>
<dbReference type="GO" id="GO:0032981">
    <property type="term" value="P:mitochondrial respiratory chain complex I assembly"/>
    <property type="evidence" value="ECO:0007669"/>
    <property type="project" value="InterPro"/>
</dbReference>
<accession>A0A067LVJ2</accession>
<sequence>MKPTASALSATSTTRPIRKLAGATAKCSAPAKAYGACILASYQDVRKDMCAPEFSMFKQCVQTAMGRKW</sequence>
<evidence type="ECO:0000313" key="2">
    <source>
        <dbReference type="Proteomes" id="UP000027195"/>
    </source>
</evidence>
<protein>
    <recommendedName>
        <fullName evidence="3">CHCH domain-containing protein</fullName>
    </recommendedName>
</protein>
<reference evidence="2" key="1">
    <citation type="journal article" date="2014" name="Proc. Natl. Acad. Sci. U.S.A.">
        <title>Extensive sampling of basidiomycete genomes demonstrates inadequacy of the white-rot/brown-rot paradigm for wood decay fungi.</title>
        <authorList>
            <person name="Riley R."/>
            <person name="Salamov A.A."/>
            <person name="Brown D.W."/>
            <person name="Nagy L.G."/>
            <person name="Floudas D."/>
            <person name="Held B.W."/>
            <person name="Levasseur A."/>
            <person name="Lombard V."/>
            <person name="Morin E."/>
            <person name="Otillar R."/>
            <person name="Lindquist E.A."/>
            <person name="Sun H."/>
            <person name="LaButti K.M."/>
            <person name="Schmutz J."/>
            <person name="Jabbour D."/>
            <person name="Luo H."/>
            <person name="Baker S.E."/>
            <person name="Pisabarro A.G."/>
            <person name="Walton J.D."/>
            <person name="Blanchette R.A."/>
            <person name="Henrissat B."/>
            <person name="Martin F."/>
            <person name="Cullen D."/>
            <person name="Hibbett D.S."/>
            <person name="Grigoriev I.V."/>
        </authorList>
    </citation>
    <scope>NUCLEOTIDE SEQUENCE [LARGE SCALE GENOMIC DNA]</scope>
    <source>
        <strain evidence="2">FD-172 SS1</strain>
    </source>
</reference>
<dbReference type="PANTHER" id="PTHR34561:SF1">
    <property type="entry name" value="NADH DEHYDROGENASE [UBIQUINONE] 1 ALPHA SUBCOMPLEX ASSEMBLY FACTOR 8"/>
    <property type="match status" value="1"/>
</dbReference>
<dbReference type="HOGENOM" id="CLU_188562_1_0_1"/>
<dbReference type="AlphaFoldDB" id="A0A067LVJ2"/>
<dbReference type="EMBL" id="KL198144">
    <property type="protein sequence ID" value="KDQ06290.1"/>
    <property type="molecule type" value="Genomic_DNA"/>
</dbReference>
<proteinExistence type="predicted"/>
<dbReference type="InterPro" id="IPR034595">
    <property type="entry name" value="NDUFAF8"/>
</dbReference>
<keyword evidence="2" id="KW-1185">Reference proteome</keyword>
<organism evidence="1 2">
    <name type="scientific">Botryobasidium botryosum (strain FD-172 SS1)</name>
    <dbReference type="NCBI Taxonomy" id="930990"/>
    <lineage>
        <taxon>Eukaryota</taxon>
        <taxon>Fungi</taxon>
        <taxon>Dikarya</taxon>
        <taxon>Basidiomycota</taxon>
        <taxon>Agaricomycotina</taxon>
        <taxon>Agaricomycetes</taxon>
        <taxon>Cantharellales</taxon>
        <taxon>Botryobasidiaceae</taxon>
        <taxon>Botryobasidium</taxon>
    </lineage>
</organism>
<dbReference type="OrthoDB" id="3821113at2759"/>
<evidence type="ECO:0000313" key="1">
    <source>
        <dbReference type="EMBL" id="KDQ06290.1"/>
    </source>
</evidence>